<evidence type="ECO:0000256" key="2">
    <source>
        <dbReference type="PROSITE-ProRule" id="PRU00236"/>
    </source>
</evidence>
<dbReference type="Pfam" id="PF13289">
    <property type="entry name" value="SIR2_2"/>
    <property type="match status" value="1"/>
</dbReference>
<organism evidence="4 5">
    <name type="scientific">Candidatus Pseudoramibacter fermentans</name>
    <dbReference type="NCBI Taxonomy" id="2594427"/>
    <lineage>
        <taxon>Bacteria</taxon>
        <taxon>Bacillati</taxon>
        <taxon>Bacillota</taxon>
        <taxon>Clostridia</taxon>
        <taxon>Eubacteriales</taxon>
        <taxon>Eubacteriaceae</taxon>
        <taxon>Pseudoramibacter</taxon>
    </lineage>
</organism>
<reference evidence="4" key="1">
    <citation type="journal article" date="2020" name="Appl. Environ. Microbiol.">
        <title>Medium-Chain Fatty Acid Synthesis by 'Candidatus Weimeria bifida' gen. nov., sp. nov., and 'Candidatus Pseudoramibacter fermentans' sp. nov.</title>
        <authorList>
            <person name="Scarborough M.J."/>
            <person name="Myers K.S."/>
            <person name="Donohue T.J."/>
            <person name="Noguera D.R."/>
        </authorList>
    </citation>
    <scope>NUCLEOTIDE SEQUENCE</scope>
    <source>
        <strain evidence="4">EUB1.1</strain>
    </source>
</reference>
<evidence type="ECO:0000313" key="5">
    <source>
        <dbReference type="Proteomes" id="UP000473648"/>
    </source>
</evidence>
<dbReference type="InterPro" id="IPR029035">
    <property type="entry name" value="DHS-like_NAD/FAD-binding_dom"/>
</dbReference>
<comment type="caution">
    <text evidence="4">The sequence shown here is derived from an EMBL/GenBank/DDBJ whole genome shotgun (WGS) entry which is preliminary data.</text>
</comment>
<keyword evidence="5" id="KW-1185">Reference proteome</keyword>
<name>A0A6L5GT95_9FIRM</name>
<dbReference type="EMBL" id="VOGB01000005">
    <property type="protein sequence ID" value="MQM73484.1"/>
    <property type="molecule type" value="Genomic_DNA"/>
</dbReference>
<keyword evidence="1" id="KW-0520">NAD</keyword>
<accession>A0A6L5GT95</accession>
<dbReference type="Gene3D" id="3.40.50.1220">
    <property type="entry name" value="TPP-binding domain"/>
    <property type="match status" value="1"/>
</dbReference>
<dbReference type="SUPFAM" id="SSF52467">
    <property type="entry name" value="DHS-like NAD/FAD-binding domain"/>
    <property type="match status" value="1"/>
</dbReference>
<dbReference type="AlphaFoldDB" id="A0A6L5GT95"/>
<dbReference type="PROSITE" id="PS50305">
    <property type="entry name" value="SIRTUIN"/>
    <property type="match status" value="1"/>
</dbReference>
<feature type="domain" description="Deacetylase sirtuin-type" evidence="3">
    <location>
        <begin position="29"/>
        <end position="304"/>
    </location>
</feature>
<evidence type="ECO:0000313" key="4">
    <source>
        <dbReference type="EMBL" id="MQM73484.1"/>
    </source>
</evidence>
<protein>
    <recommendedName>
        <fullName evidence="3">Deacetylase sirtuin-type domain-containing protein</fullName>
    </recommendedName>
</protein>
<dbReference type="Proteomes" id="UP000473648">
    <property type="component" value="Unassembled WGS sequence"/>
</dbReference>
<evidence type="ECO:0000256" key="1">
    <source>
        <dbReference type="ARBA" id="ARBA00023027"/>
    </source>
</evidence>
<sequence length="752" mass="85062">MRGFGRVFLMRVFSCRRIIKAATNKEGDRMDWIHSVRAIQRAQAKNQLVIFVGSGVSANSGLPTWKQMIRQIAQKLPADFNSDAPFNPEVYLRIPEYLYEQDTSPDHVDYYRTITEILASDAPANPIDELIFEIRPHHIVTTNVDDLLERAQSLNTRLYAVVSQDADLLSVSSDRYLIKMHGDIKDPRTVVVKESDYLDYEQNHPLVSTFIRSLLINHTFLFIGYSLNDYNLNLILNWINFFRKQHQVKGRPQNFLVQTKTPSRYEVRRLASRNLSVVDLNTLPDVILGRAPIPPSLTAAFGRRLYAYLRCITDDRLFQHVLSLADTLDERLTPLLTYGRIAADDLLNAFDFGPSEVVYTTLILKDPEMFRRLRPVFADRRAAAPAAFAKAGIQTLACAGETPITLPDLPARSDEETILLRDYLGNRYLDLQDDLETASPAAQIDYGHLLGHDPAAAVAADAEALDPSDTIAWLLHTLRAHLVERRSAADLSRLFSAEWVRTQPGTGFLRQLFQSTATDQFAMMTDRDRLEDRLRAAHPEDDARVIRHIYGRLSARARGYWFFIRDNHLPFDASTNAQAYLKYAIQGMLCLAGSPGAARSWDDVDVDIVTKFAKPRELTRWFARYRPKGIPFADRGRAFAIFDNLCASVMAFRDPRWLDPLSNLVTLISANPLSLGEAQRLREAGLPAVLSVLIRHPERAAGVFPTVARLICGQPGKIPNKGRWLALLTQTDFEKRLGKFPEYAAVIDTLKS</sequence>
<proteinExistence type="predicted"/>
<gene>
    <name evidence="4" type="ORF">FRC53_08755</name>
</gene>
<comment type="caution">
    <text evidence="2">Lacks conserved residue(s) required for the propagation of feature annotation.</text>
</comment>
<evidence type="ECO:0000259" key="3">
    <source>
        <dbReference type="PROSITE" id="PS50305"/>
    </source>
</evidence>
<dbReference type="InterPro" id="IPR026590">
    <property type="entry name" value="Ssirtuin_cat_dom"/>
</dbReference>